<dbReference type="GO" id="GO:0005634">
    <property type="term" value="C:nucleus"/>
    <property type="evidence" value="ECO:0007669"/>
    <property type="project" value="UniProtKB-SubCell"/>
</dbReference>
<dbReference type="AlphaFoldDB" id="A0A8T2TD59"/>
<evidence type="ECO:0000256" key="6">
    <source>
        <dbReference type="SAM" id="MobiDB-lite"/>
    </source>
</evidence>
<dbReference type="CDD" id="cd00167">
    <property type="entry name" value="SANT"/>
    <property type="match status" value="2"/>
</dbReference>
<keyword evidence="2" id="KW-0805">Transcription regulation</keyword>
<comment type="subcellular location">
    <subcellularLocation>
        <location evidence="1">Nucleus</location>
    </subcellularLocation>
</comment>
<evidence type="ECO:0000313" key="11">
    <source>
        <dbReference type="Proteomes" id="UP000825935"/>
    </source>
</evidence>
<evidence type="ECO:0000256" key="5">
    <source>
        <dbReference type="ARBA" id="ARBA00023242"/>
    </source>
</evidence>
<feature type="compositionally biased region" description="Low complexity" evidence="6">
    <location>
        <begin position="197"/>
        <end position="228"/>
    </location>
</feature>
<dbReference type="FunFam" id="1.10.10.60:FF:000154">
    <property type="entry name" value="Transcription factor SRM1"/>
    <property type="match status" value="1"/>
</dbReference>
<dbReference type="PROSITE" id="PS51293">
    <property type="entry name" value="SANT"/>
    <property type="match status" value="1"/>
</dbReference>
<feature type="domain" description="SANT" evidence="8">
    <location>
        <begin position="134"/>
        <end position="182"/>
    </location>
</feature>
<dbReference type="InterPro" id="IPR006447">
    <property type="entry name" value="Myb_dom_plants"/>
</dbReference>
<dbReference type="Gene3D" id="1.10.10.60">
    <property type="entry name" value="Homeodomain-like"/>
    <property type="match status" value="2"/>
</dbReference>
<feature type="domain" description="HTH myb-type" evidence="9">
    <location>
        <begin position="126"/>
        <end position="182"/>
    </location>
</feature>
<sequence>MNDLWTPEQNKRFEQALALHFCGGGQAGQGKQDHQGRWVEETATAGRWEKIAAMVPGKSPTDVRRHYYCLLEDVIAIEAGKISLPNYDCHSPRVQTAGSWHEGPFGGGLIAASASAPASMAKTSEQERKKGIPWTEEEHRLFLLGLEKFGKGDWRSISRNFVVTRTPTQVASHAQKYFNRLNSTNKDKRRSSIHDITNATVATPTAPTAKAATTGTAAAPHPSSSSRAHQFLHQTPHFIPPPAKVARHQ</sequence>
<gene>
    <name evidence="10" type="ORF">KP509_14G074800</name>
</gene>
<evidence type="ECO:0000313" key="10">
    <source>
        <dbReference type="EMBL" id="KAH7416095.1"/>
    </source>
</evidence>
<evidence type="ECO:0000256" key="3">
    <source>
        <dbReference type="ARBA" id="ARBA00023125"/>
    </source>
</evidence>
<comment type="caution">
    <text evidence="10">The sequence shown here is derived from an EMBL/GenBank/DDBJ whole genome shotgun (WGS) entry which is preliminary data.</text>
</comment>
<feature type="domain" description="Myb-like" evidence="7">
    <location>
        <begin position="126"/>
        <end position="178"/>
    </location>
</feature>
<dbReference type="GO" id="GO:0003677">
    <property type="term" value="F:DNA binding"/>
    <property type="evidence" value="ECO:0007669"/>
    <property type="project" value="UniProtKB-KW"/>
</dbReference>
<keyword evidence="3" id="KW-0238">DNA-binding</keyword>
<dbReference type="NCBIfam" id="TIGR01557">
    <property type="entry name" value="myb_SHAQKYF"/>
    <property type="match status" value="1"/>
</dbReference>
<dbReference type="PROSITE" id="PS50090">
    <property type="entry name" value="MYB_LIKE"/>
    <property type="match status" value="1"/>
</dbReference>
<name>A0A8T2TD59_CERRI</name>
<dbReference type="PROSITE" id="PS51294">
    <property type="entry name" value="HTH_MYB"/>
    <property type="match status" value="1"/>
</dbReference>
<dbReference type="InterPro" id="IPR009057">
    <property type="entry name" value="Homeodomain-like_sf"/>
</dbReference>
<evidence type="ECO:0000256" key="4">
    <source>
        <dbReference type="ARBA" id="ARBA00023163"/>
    </source>
</evidence>
<dbReference type="Pfam" id="PF00249">
    <property type="entry name" value="Myb_DNA-binding"/>
    <property type="match status" value="1"/>
</dbReference>
<evidence type="ECO:0000259" key="9">
    <source>
        <dbReference type="PROSITE" id="PS51294"/>
    </source>
</evidence>
<dbReference type="FunFam" id="1.10.10.60:FF:000009">
    <property type="entry name" value="transcription factor MYB1R1"/>
    <property type="match status" value="1"/>
</dbReference>
<feature type="region of interest" description="Disordered" evidence="6">
    <location>
        <begin position="182"/>
        <end position="228"/>
    </location>
</feature>
<dbReference type="SMART" id="SM00717">
    <property type="entry name" value="SANT"/>
    <property type="match status" value="2"/>
</dbReference>
<reference evidence="10" key="1">
    <citation type="submission" date="2021-08" db="EMBL/GenBank/DDBJ databases">
        <title>WGS assembly of Ceratopteris richardii.</title>
        <authorList>
            <person name="Marchant D.B."/>
            <person name="Chen G."/>
            <person name="Jenkins J."/>
            <person name="Shu S."/>
            <person name="Leebens-Mack J."/>
            <person name="Grimwood J."/>
            <person name="Schmutz J."/>
            <person name="Soltis P."/>
            <person name="Soltis D."/>
            <person name="Chen Z.-H."/>
        </authorList>
    </citation>
    <scope>NUCLEOTIDE SEQUENCE</scope>
    <source>
        <strain evidence="10">Whitten #5841</strain>
        <tissue evidence="10">Leaf</tissue>
    </source>
</reference>
<dbReference type="OMA" id="QIGMAPH"/>
<evidence type="ECO:0000259" key="7">
    <source>
        <dbReference type="PROSITE" id="PS50090"/>
    </source>
</evidence>
<dbReference type="PANTHER" id="PTHR44042">
    <property type="entry name" value="DUPLICATED HOMEODOMAIN-LIKE SUPERFAMILY PROTEIN-RELATED"/>
    <property type="match status" value="1"/>
</dbReference>
<dbReference type="Proteomes" id="UP000825935">
    <property type="component" value="Chromosome 14"/>
</dbReference>
<dbReference type="PANTHER" id="PTHR44042:SF67">
    <property type="entry name" value="MYB-LIKE PROTEIN I"/>
    <property type="match status" value="1"/>
</dbReference>
<dbReference type="InterPro" id="IPR017930">
    <property type="entry name" value="Myb_dom"/>
</dbReference>
<proteinExistence type="predicted"/>
<evidence type="ECO:0000256" key="1">
    <source>
        <dbReference type="ARBA" id="ARBA00004123"/>
    </source>
</evidence>
<evidence type="ECO:0000259" key="8">
    <source>
        <dbReference type="PROSITE" id="PS51293"/>
    </source>
</evidence>
<keyword evidence="11" id="KW-1185">Reference proteome</keyword>
<keyword evidence="5" id="KW-0539">Nucleus</keyword>
<dbReference type="InterPro" id="IPR017884">
    <property type="entry name" value="SANT_dom"/>
</dbReference>
<dbReference type="OrthoDB" id="118550at2759"/>
<keyword evidence="4" id="KW-0804">Transcription</keyword>
<evidence type="ECO:0000256" key="2">
    <source>
        <dbReference type="ARBA" id="ARBA00023015"/>
    </source>
</evidence>
<protein>
    <submittedName>
        <fullName evidence="10">Uncharacterized protein</fullName>
    </submittedName>
</protein>
<organism evidence="10 11">
    <name type="scientific">Ceratopteris richardii</name>
    <name type="common">Triangle waterfern</name>
    <dbReference type="NCBI Taxonomy" id="49495"/>
    <lineage>
        <taxon>Eukaryota</taxon>
        <taxon>Viridiplantae</taxon>
        <taxon>Streptophyta</taxon>
        <taxon>Embryophyta</taxon>
        <taxon>Tracheophyta</taxon>
        <taxon>Polypodiopsida</taxon>
        <taxon>Polypodiidae</taxon>
        <taxon>Polypodiales</taxon>
        <taxon>Pteridineae</taxon>
        <taxon>Pteridaceae</taxon>
        <taxon>Parkerioideae</taxon>
        <taxon>Ceratopteris</taxon>
    </lineage>
</organism>
<dbReference type="SUPFAM" id="SSF46689">
    <property type="entry name" value="Homeodomain-like"/>
    <property type="match status" value="2"/>
</dbReference>
<dbReference type="InterPro" id="IPR001005">
    <property type="entry name" value="SANT/Myb"/>
</dbReference>
<dbReference type="EMBL" id="CM035419">
    <property type="protein sequence ID" value="KAH7416095.1"/>
    <property type="molecule type" value="Genomic_DNA"/>
</dbReference>
<accession>A0A8T2TD59</accession>